<reference evidence="2 3" key="1">
    <citation type="submission" date="2017-05" db="EMBL/GenBank/DDBJ databases">
        <title>De novo genome assembly of Deniococcus indicus strain DR1.</title>
        <authorList>
            <person name="Chauhan D."/>
            <person name="Yennamalli R.M."/>
            <person name="Priyadarshini R."/>
        </authorList>
    </citation>
    <scope>NUCLEOTIDE SEQUENCE [LARGE SCALE GENOMIC DNA]</scope>
    <source>
        <strain evidence="2 3">DR1</strain>
    </source>
</reference>
<dbReference type="AlphaFoldDB" id="A0A246BJC8"/>
<keyword evidence="2" id="KW-0378">Hydrolase</keyword>
<dbReference type="PANTHER" id="PTHR23088:SF50">
    <property type="entry name" value="HYDROLASE YHCX"/>
    <property type="match status" value="1"/>
</dbReference>
<keyword evidence="3" id="KW-1185">Reference proteome</keyword>
<name>A0A246BJC8_9DEIO</name>
<accession>A0A246BJC8</accession>
<proteinExistence type="predicted"/>
<evidence type="ECO:0000313" key="2">
    <source>
        <dbReference type="EMBL" id="OWL95388.1"/>
    </source>
</evidence>
<dbReference type="InterPro" id="IPR003010">
    <property type="entry name" value="C-N_Hydrolase"/>
</dbReference>
<dbReference type="GO" id="GO:0016787">
    <property type="term" value="F:hydrolase activity"/>
    <property type="evidence" value="ECO:0007669"/>
    <property type="project" value="UniProtKB-KW"/>
</dbReference>
<dbReference type="PROSITE" id="PS50263">
    <property type="entry name" value="CN_HYDROLASE"/>
    <property type="match status" value="1"/>
</dbReference>
<organism evidence="2 3">
    <name type="scientific">Deinococcus indicus</name>
    <dbReference type="NCBI Taxonomy" id="223556"/>
    <lineage>
        <taxon>Bacteria</taxon>
        <taxon>Thermotogati</taxon>
        <taxon>Deinococcota</taxon>
        <taxon>Deinococci</taxon>
        <taxon>Deinococcales</taxon>
        <taxon>Deinococcaceae</taxon>
        <taxon>Deinococcus</taxon>
    </lineage>
</organism>
<protein>
    <submittedName>
        <fullName evidence="2">Amidohydrolase</fullName>
    </submittedName>
</protein>
<sequence length="313" mass="33373">MTGHEGSVERVRVAAAAYPVDFLADWAAFEAKLTRWVADAAGQGAELLVFPEYAPLELVSLLPTDLHHDVIGMRPALQAFVPEFVALHARLAREYGVGIVAGSYPVAHAGAFVNRAFVFGPDGTQGHQDKLLMTRFEAEEWHVAPGEGAAVFDLPLPGGTLRFGVAICYDSEFPGLARSQAEAGAELLVVPSFTGSRAGFTRVRVGSMARALENQCYALHAPLIADAPWTYAVEDAHGAASIYAPSDNGLPEDGIVAQLGWNEPGWLVTDLDLTLTRHVRADGHVLNWRDRHIGVSRAVPAGIVTLGGAPEPA</sequence>
<evidence type="ECO:0000259" key="1">
    <source>
        <dbReference type="PROSITE" id="PS50263"/>
    </source>
</evidence>
<dbReference type="SUPFAM" id="SSF56317">
    <property type="entry name" value="Carbon-nitrogen hydrolase"/>
    <property type="match status" value="1"/>
</dbReference>
<dbReference type="Pfam" id="PF00795">
    <property type="entry name" value="CN_hydrolase"/>
    <property type="match status" value="1"/>
</dbReference>
<gene>
    <name evidence="2" type="ORF">CBQ26_12390</name>
</gene>
<comment type="caution">
    <text evidence="2">The sequence shown here is derived from an EMBL/GenBank/DDBJ whole genome shotgun (WGS) entry which is preliminary data.</text>
</comment>
<feature type="domain" description="CN hydrolase" evidence="1">
    <location>
        <begin position="11"/>
        <end position="273"/>
    </location>
</feature>
<dbReference type="OrthoDB" id="9811121at2"/>
<dbReference type="PANTHER" id="PTHR23088">
    <property type="entry name" value="NITRILASE-RELATED"/>
    <property type="match status" value="1"/>
</dbReference>
<dbReference type="CDD" id="cd07574">
    <property type="entry name" value="nitrilase_Rim1_like"/>
    <property type="match status" value="1"/>
</dbReference>
<dbReference type="RefSeq" id="WP_088248946.1">
    <property type="nucleotide sequence ID" value="NZ_BNAM01000012.1"/>
</dbReference>
<dbReference type="Gene3D" id="3.60.110.10">
    <property type="entry name" value="Carbon-nitrogen hydrolase"/>
    <property type="match status" value="1"/>
</dbReference>
<evidence type="ECO:0000313" key="3">
    <source>
        <dbReference type="Proteomes" id="UP000197208"/>
    </source>
</evidence>
<dbReference type="EMBL" id="NHMK01000017">
    <property type="protein sequence ID" value="OWL95388.1"/>
    <property type="molecule type" value="Genomic_DNA"/>
</dbReference>
<dbReference type="Proteomes" id="UP000197208">
    <property type="component" value="Unassembled WGS sequence"/>
</dbReference>
<dbReference type="InterPro" id="IPR036526">
    <property type="entry name" value="C-N_Hydrolase_sf"/>
</dbReference>